<dbReference type="PANTHER" id="PTHR43567">
    <property type="entry name" value="FLAVOREDOXIN-RELATED-RELATED"/>
    <property type="match status" value="1"/>
</dbReference>
<comment type="caution">
    <text evidence="3">The sequence shown here is derived from an EMBL/GenBank/DDBJ whole genome shotgun (WGS) entry which is preliminary data.</text>
</comment>
<gene>
    <name evidence="3" type="ORF">H9966_08300</name>
</gene>
<dbReference type="InterPro" id="IPR002563">
    <property type="entry name" value="Flavin_Rdtase-like_dom"/>
</dbReference>
<evidence type="ECO:0000259" key="2">
    <source>
        <dbReference type="Pfam" id="PF01613"/>
    </source>
</evidence>
<sequence>MKELNVKQLPDNFFTTIGKEWMLVTAGTKEHFNTMTASWGCVGWLWNKPVAVIFIRPERYTHEFIEQADTLTLSFLGHDEEMRKAYNICGSRSGRDTDKVALTGLKPVTTQLGNVTFAQARLTLECRKMYKNRMSPDSFLDPGIAQWYGEGKGGYHDIYILEIVHAYGAE</sequence>
<comment type="similarity">
    <text evidence="1">Belongs to the flavoredoxin family.</text>
</comment>
<evidence type="ECO:0000256" key="1">
    <source>
        <dbReference type="ARBA" id="ARBA00038054"/>
    </source>
</evidence>
<name>A0A9D2JX62_9BACT</name>
<accession>A0A9D2JX62</accession>
<dbReference type="GO" id="GO:0016646">
    <property type="term" value="F:oxidoreductase activity, acting on the CH-NH group of donors, NAD or NADP as acceptor"/>
    <property type="evidence" value="ECO:0007669"/>
    <property type="project" value="UniProtKB-ARBA"/>
</dbReference>
<organism evidence="3 4">
    <name type="scientific">Candidatus Prevotella avicola</name>
    <dbReference type="NCBI Taxonomy" id="2838738"/>
    <lineage>
        <taxon>Bacteria</taxon>
        <taxon>Pseudomonadati</taxon>
        <taxon>Bacteroidota</taxon>
        <taxon>Bacteroidia</taxon>
        <taxon>Bacteroidales</taxon>
        <taxon>Prevotellaceae</taxon>
        <taxon>Prevotella</taxon>
    </lineage>
</organism>
<reference evidence="3" key="1">
    <citation type="journal article" date="2021" name="PeerJ">
        <title>Extensive microbial diversity within the chicken gut microbiome revealed by metagenomics and culture.</title>
        <authorList>
            <person name="Gilroy R."/>
            <person name="Ravi A."/>
            <person name="Getino M."/>
            <person name="Pursley I."/>
            <person name="Horton D.L."/>
            <person name="Alikhan N.F."/>
            <person name="Baker D."/>
            <person name="Gharbi K."/>
            <person name="Hall N."/>
            <person name="Watson M."/>
            <person name="Adriaenssens E.M."/>
            <person name="Foster-Nyarko E."/>
            <person name="Jarju S."/>
            <person name="Secka A."/>
            <person name="Antonio M."/>
            <person name="Oren A."/>
            <person name="Chaudhuri R.R."/>
            <person name="La Ragione R."/>
            <person name="Hildebrand F."/>
            <person name="Pallen M.J."/>
        </authorList>
    </citation>
    <scope>NUCLEOTIDE SEQUENCE</scope>
    <source>
        <strain evidence="3">ChiHecec3B27-8219</strain>
    </source>
</reference>
<dbReference type="Gene3D" id="2.30.110.10">
    <property type="entry name" value="Electron Transport, Fmn-binding Protein, Chain A"/>
    <property type="match status" value="1"/>
</dbReference>
<dbReference type="InterPro" id="IPR052174">
    <property type="entry name" value="Flavoredoxin"/>
</dbReference>
<dbReference type="PANTHER" id="PTHR43567:SF5">
    <property type="entry name" value="HYPOTHETICAL CYTOSOLIC PROTEIN"/>
    <property type="match status" value="1"/>
</dbReference>
<evidence type="ECO:0000313" key="4">
    <source>
        <dbReference type="Proteomes" id="UP000824055"/>
    </source>
</evidence>
<dbReference type="SUPFAM" id="SSF50475">
    <property type="entry name" value="FMN-binding split barrel"/>
    <property type="match status" value="1"/>
</dbReference>
<dbReference type="AlphaFoldDB" id="A0A9D2JX62"/>
<dbReference type="EMBL" id="DXBE01000062">
    <property type="protein sequence ID" value="HIZ69862.1"/>
    <property type="molecule type" value="Genomic_DNA"/>
</dbReference>
<dbReference type="Pfam" id="PF01613">
    <property type="entry name" value="Flavin_Reduct"/>
    <property type="match status" value="1"/>
</dbReference>
<feature type="domain" description="Flavin reductase like" evidence="2">
    <location>
        <begin position="20"/>
        <end position="167"/>
    </location>
</feature>
<dbReference type="GO" id="GO:0010181">
    <property type="term" value="F:FMN binding"/>
    <property type="evidence" value="ECO:0007669"/>
    <property type="project" value="InterPro"/>
</dbReference>
<proteinExistence type="inferred from homology"/>
<reference evidence="3" key="2">
    <citation type="submission" date="2021-04" db="EMBL/GenBank/DDBJ databases">
        <authorList>
            <person name="Gilroy R."/>
        </authorList>
    </citation>
    <scope>NUCLEOTIDE SEQUENCE</scope>
    <source>
        <strain evidence="3">ChiHecec3B27-8219</strain>
    </source>
</reference>
<protein>
    <submittedName>
        <fullName evidence="3">Flavin reductase family protein</fullName>
    </submittedName>
</protein>
<evidence type="ECO:0000313" key="3">
    <source>
        <dbReference type="EMBL" id="HIZ69862.1"/>
    </source>
</evidence>
<dbReference type="Proteomes" id="UP000824055">
    <property type="component" value="Unassembled WGS sequence"/>
</dbReference>
<dbReference type="InterPro" id="IPR012349">
    <property type="entry name" value="Split_barrel_FMN-bd"/>
</dbReference>